<dbReference type="PROSITE" id="PS51354">
    <property type="entry name" value="GLUTAREDOXIN_2"/>
    <property type="match status" value="1"/>
</dbReference>
<evidence type="ECO:0000313" key="4">
    <source>
        <dbReference type="EMBL" id="RPA85701.1"/>
    </source>
</evidence>
<reference evidence="4 5" key="1">
    <citation type="journal article" date="2018" name="Nat. Ecol. Evol.">
        <title>Pezizomycetes genomes reveal the molecular basis of ectomycorrhizal truffle lifestyle.</title>
        <authorList>
            <person name="Murat C."/>
            <person name="Payen T."/>
            <person name="Noel B."/>
            <person name="Kuo A."/>
            <person name="Morin E."/>
            <person name="Chen J."/>
            <person name="Kohler A."/>
            <person name="Krizsan K."/>
            <person name="Balestrini R."/>
            <person name="Da Silva C."/>
            <person name="Montanini B."/>
            <person name="Hainaut M."/>
            <person name="Levati E."/>
            <person name="Barry K.W."/>
            <person name="Belfiori B."/>
            <person name="Cichocki N."/>
            <person name="Clum A."/>
            <person name="Dockter R.B."/>
            <person name="Fauchery L."/>
            <person name="Guy J."/>
            <person name="Iotti M."/>
            <person name="Le Tacon F."/>
            <person name="Lindquist E.A."/>
            <person name="Lipzen A."/>
            <person name="Malagnac F."/>
            <person name="Mello A."/>
            <person name="Molinier V."/>
            <person name="Miyauchi S."/>
            <person name="Poulain J."/>
            <person name="Riccioni C."/>
            <person name="Rubini A."/>
            <person name="Sitrit Y."/>
            <person name="Splivallo R."/>
            <person name="Traeger S."/>
            <person name="Wang M."/>
            <person name="Zifcakova L."/>
            <person name="Wipf D."/>
            <person name="Zambonelli A."/>
            <person name="Paolocci F."/>
            <person name="Nowrousian M."/>
            <person name="Ottonello S."/>
            <person name="Baldrian P."/>
            <person name="Spatafora J.W."/>
            <person name="Henrissat B."/>
            <person name="Nagy L.G."/>
            <person name="Aury J.M."/>
            <person name="Wincker P."/>
            <person name="Grigoriev I.V."/>
            <person name="Bonfante P."/>
            <person name="Martin F.M."/>
        </authorList>
    </citation>
    <scope>NUCLEOTIDE SEQUENCE [LARGE SCALE GENOMIC DNA]</scope>
    <source>
        <strain evidence="4 5">RN42</strain>
    </source>
</reference>
<keyword evidence="5" id="KW-1185">Reference proteome</keyword>
<evidence type="ECO:0000259" key="3">
    <source>
        <dbReference type="PROSITE" id="PS50405"/>
    </source>
</evidence>
<dbReference type="AlphaFoldDB" id="A0A3N4INC8"/>
<feature type="domain" description="GST N-terminal" evidence="2">
    <location>
        <begin position="186"/>
        <end position="264"/>
    </location>
</feature>
<dbReference type="CDD" id="cd00299">
    <property type="entry name" value="GST_C_family"/>
    <property type="match status" value="1"/>
</dbReference>
<dbReference type="GO" id="GO:0005737">
    <property type="term" value="C:cytoplasm"/>
    <property type="evidence" value="ECO:0007669"/>
    <property type="project" value="TreeGrafter"/>
</dbReference>
<dbReference type="InterPro" id="IPR004045">
    <property type="entry name" value="Glutathione_S-Trfase_N"/>
</dbReference>
<dbReference type="PANTHER" id="PTHR43968:SF6">
    <property type="entry name" value="GLUTATHIONE S-TRANSFERASE OMEGA"/>
    <property type="match status" value="1"/>
</dbReference>
<dbReference type="OrthoDB" id="4951845at2759"/>
<proteinExistence type="predicted"/>
<dbReference type="STRING" id="1160509.A0A3N4INC8"/>
<feature type="region of interest" description="Disordered" evidence="1">
    <location>
        <begin position="118"/>
        <end position="143"/>
    </location>
</feature>
<gene>
    <name evidence="4" type="ORF">BJ508DRAFT_166672</name>
</gene>
<dbReference type="InterPro" id="IPR036282">
    <property type="entry name" value="Glutathione-S-Trfase_C_sf"/>
</dbReference>
<dbReference type="CDD" id="cd00570">
    <property type="entry name" value="GST_N_family"/>
    <property type="match status" value="1"/>
</dbReference>
<sequence length="417" mass="48242">MSTGAGDPPNLIEWRNKLFAVEEQLVLSEQEWTTYWPYIDNVWSHRSTQKSKKGPFVTHYYDCRLKGRPPGTPQNNDPNKRKRKRTARERDLCEMKIKVVETFPTATRPFKTYTIEKVKRDPNQAGGEQVGETHRHPLSESDRIKRHSVLRNELKMQKELKKVQKTYHKRATGLALQTVKRHSKPNELKLFGSCFCPFVQRVWIALEVKGINYQYIEVDPYKKPQSLMEVNPRGLVPALRHGDWVCHESTVLLEYLDDLGVGQPLLPSHPQIRANVRLWADHVSRNIVPTFYRCLQEQDQQKQLLHLEDLKKEISRLVEAADPIGPFFLGGLLSLVDVTFAPWILRLSRVLHPYRNWPLAEPGSRWGNWVSAIEAHEAIKNTTSDETLYLDSYERYAENRPNTSQLADAVNAGRGLP</sequence>
<dbReference type="PROSITE" id="PS50405">
    <property type="entry name" value="GST_CTER"/>
    <property type="match status" value="1"/>
</dbReference>
<dbReference type="Gene3D" id="3.40.30.10">
    <property type="entry name" value="Glutaredoxin"/>
    <property type="match status" value="1"/>
</dbReference>
<dbReference type="Pfam" id="PF13417">
    <property type="entry name" value="GST_N_3"/>
    <property type="match status" value="1"/>
</dbReference>
<dbReference type="Gene3D" id="1.20.1050.10">
    <property type="match status" value="1"/>
</dbReference>
<dbReference type="SFLD" id="SFLDG00358">
    <property type="entry name" value="Main_(cytGST)"/>
    <property type="match status" value="1"/>
</dbReference>
<dbReference type="SFLD" id="SFLDS00019">
    <property type="entry name" value="Glutathione_Transferase_(cytos"/>
    <property type="match status" value="1"/>
</dbReference>
<dbReference type="PROSITE" id="PS50404">
    <property type="entry name" value="GST_NTER"/>
    <property type="match status" value="1"/>
</dbReference>
<evidence type="ECO:0008006" key="6">
    <source>
        <dbReference type="Google" id="ProtNLM"/>
    </source>
</evidence>
<evidence type="ECO:0000256" key="1">
    <source>
        <dbReference type="SAM" id="MobiDB-lite"/>
    </source>
</evidence>
<feature type="domain" description="GST C-terminal" evidence="3">
    <location>
        <begin position="269"/>
        <end position="405"/>
    </location>
</feature>
<dbReference type="SUPFAM" id="SSF47616">
    <property type="entry name" value="GST C-terminal domain-like"/>
    <property type="match status" value="1"/>
</dbReference>
<evidence type="ECO:0000313" key="5">
    <source>
        <dbReference type="Proteomes" id="UP000275078"/>
    </source>
</evidence>
<dbReference type="InterPro" id="IPR010987">
    <property type="entry name" value="Glutathione-S-Trfase_C-like"/>
</dbReference>
<feature type="compositionally biased region" description="Basic and acidic residues" evidence="1">
    <location>
        <begin position="131"/>
        <end position="143"/>
    </location>
</feature>
<dbReference type="EMBL" id="ML119652">
    <property type="protein sequence ID" value="RPA85701.1"/>
    <property type="molecule type" value="Genomic_DNA"/>
</dbReference>
<accession>A0A3N4INC8</accession>
<feature type="region of interest" description="Disordered" evidence="1">
    <location>
        <begin position="63"/>
        <end position="90"/>
    </location>
</feature>
<dbReference type="Proteomes" id="UP000275078">
    <property type="component" value="Unassembled WGS sequence"/>
</dbReference>
<dbReference type="InterPro" id="IPR040079">
    <property type="entry name" value="Glutathione_S-Trfase"/>
</dbReference>
<dbReference type="Pfam" id="PF13410">
    <property type="entry name" value="GST_C_2"/>
    <property type="match status" value="1"/>
</dbReference>
<evidence type="ECO:0000259" key="2">
    <source>
        <dbReference type="PROSITE" id="PS50404"/>
    </source>
</evidence>
<name>A0A3N4INC8_ASCIM</name>
<dbReference type="InterPro" id="IPR050983">
    <property type="entry name" value="GST_Omega/HSP26"/>
</dbReference>
<protein>
    <recommendedName>
        <fullName evidence="6">Glutathione S-transferase</fullName>
    </recommendedName>
</protein>
<dbReference type="SUPFAM" id="SSF52833">
    <property type="entry name" value="Thioredoxin-like"/>
    <property type="match status" value="1"/>
</dbReference>
<organism evidence="4 5">
    <name type="scientific">Ascobolus immersus RN42</name>
    <dbReference type="NCBI Taxonomy" id="1160509"/>
    <lineage>
        <taxon>Eukaryota</taxon>
        <taxon>Fungi</taxon>
        <taxon>Dikarya</taxon>
        <taxon>Ascomycota</taxon>
        <taxon>Pezizomycotina</taxon>
        <taxon>Pezizomycetes</taxon>
        <taxon>Pezizales</taxon>
        <taxon>Ascobolaceae</taxon>
        <taxon>Ascobolus</taxon>
    </lineage>
</organism>
<dbReference type="PANTHER" id="PTHR43968">
    <property type="match status" value="1"/>
</dbReference>
<dbReference type="InterPro" id="IPR036249">
    <property type="entry name" value="Thioredoxin-like_sf"/>
</dbReference>